<dbReference type="Proteomes" id="UP000746747">
    <property type="component" value="Unassembled WGS sequence"/>
</dbReference>
<organism evidence="1 2">
    <name type="scientific">Cercopithifilaria johnstoni</name>
    <dbReference type="NCBI Taxonomy" id="2874296"/>
    <lineage>
        <taxon>Eukaryota</taxon>
        <taxon>Metazoa</taxon>
        <taxon>Ecdysozoa</taxon>
        <taxon>Nematoda</taxon>
        <taxon>Chromadorea</taxon>
        <taxon>Rhabditida</taxon>
        <taxon>Spirurina</taxon>
        <taxon>Spiruromorpha</taxon>
        <taxon>Filarioidea</taxon>
        <taxon>Onchocercidae</taxon>
        <taxon>Cercopithifilaria</taxon>
    </lineage>
</organism>
<proteinExistence type="predicted"/>
<gene>
    <name evidence="1" type="ORF">CJOHNSTONI_LOCUS2775</name>
</gene>
<sequence>MEELRSDNILFQHQQLTAGGSSKGWLNQQMKQLQKALNITTVAPKSIVSEVQFEQHWYQEITSSDLLTSASAFCSSVFRVT</sequence>
<accession>A0A8J2MKS3</accession>
<dbReference type="EMBL" id="CAKAEH010000987">
    <property type="protein sequence ID" value="CAG9532469.1"/>
    <property type="molecule type" value="Genomic_DNA"/>
</dbReference>
<name>A0A8J2MKS3_9BILA</name>
<evidence type="ECO:0000313" key="2">
    <source>
        <dbReference type="Proteomes" id="UP000746747"/>
    </source>
</evidence>
<keyword evidence="2" id="KW-1185">Reference proteome</keyword>
<comment type="caution">
    <text evidence="1">The sequence shown here is derived from an EMBL/GenBank/DDBJ whole genome shotgun (WGS) entry which is preliminary data.</text>
</comment>
<feature type="non-terminal residue" evidence="1">
    <location>
        <position position="1"/>
    </location>
</feature>
<reference evidence="1" key="1">
    <citation type="submission" date="2021-09" db="EMBL/GenBank/DDBJ databases">
        <authorList>
            <consortium name="Pathogen Informatics"/>
        </authorList>
    </citation>
    <scope>NUCLEOTIDE SEQUENCE</scope>
</reference>
<dbReference type="AlphaFoldDB" id="A0A8J2MKS3"/>
<protein>
    <submittedName>
        <fullName evidence="1">Uncharacterized protein</fullName>
    </submittedName>
</protein>
<evidence type="ECO:0000313" key="1">
    <source>
        <dbReference type="EMBL" id="CAG9532469.1"/>
    </source>
</evidence>